<dbReference type="CDD" id="cd16380">
    <property type="entry name" value="YitT_C"/>
    <property type="match status" value="1"/>
</dbReference>
<evidence type="ECO:0000256" key="1">
    <source>
        <dbReference type="ARBA" id="ARBA00004651"/>
    </source>
</evidence>
<feature type="transmembrane region" description="Helical" evidence="6">
    <location>
        <begin position="196"/>
        <end position="220"/>
    </location>
</feature>
<gene>
    <name evidence="8" type="ORF">H8E29_07800</name>
</gene>
<dbReference type="PANTHER" id="PTHR33545:SF5">
    <property type="entry name" value="UPF0750 MEMBRANE PROTEIN YITT"/>
    <property type="match status" value="1"/>
</dbReference>
<dbReference type="InterPro" id="IPR019264">
    <property type="entry name" value="DUF2179"/>
</dbReference>
<comment type="caution">
    <text evidence="8">The sequence shown here is derived from an EMBL/GenBank/DDBJ whole genome shotgun (WGS) entry which is preliminary data.</text>
</comment>
<keyword evidence="2" id="KW-1003">Cell membrane</keyword>
<evidence type="ECO:0000256" key="4">
    <source>
        <dbReference type="ARBA" id="ARBA00022989"/>
    </source>
</evidence>
<reference evidence="8 9" key="1">
    <citation type="submission" date="2020-08" db="EMBL/GenBank/DDBJ databases">
        <title>Bridging the membrane lipid divide: bacteria of the FCB group superphylum have the potential to synthesize archaeal ether lipids.</title>
        <authorList>
            <person name="Villanueva L."/>
            <person name="Von Meijenfeldt F.A.B."/>
            <person name="Westbye A.B."/>
            <person name="Yadav S."/>
            <person name="Hopmans E.C."/>
            <person name="Dutilh B.E."/>
            <person name="Sinninghe Damste J.S."/>
        </authorList>
    </citation>
    <scope>NUCLEOTIDE SEQUENCE [LARGE SCALE GENOMIC DNA]</scope>
    <source>
        <strain evidence="8">NIOZ-UU36</strain>
    </source>
</reference>
<dbReference type="Pfam" id="PF10028">
    <property type="entry name" value="DUF2270"/>
    <property type="match status" value="1"/>
</dbReference>
<feature type="transmembrane region" description="Helical" evidence="6">
    <location>
        <begin position="158"/>
        <end position="176"/>
    </location>
</feature>
<keyword evidence="4 6" id="KW-1133">Transmembrane helix</keyword>
<evidence type="ECO:0000313" key="9">
    <source>
        <dbReference type="Proteomes" id="UP000614469"/>
    </source>
</evidence>
<proteinExistence type="predicted"/>
<evidence type="ECO:0000256" key="6">
    <source>
        <dbReference type="SAM" id="Phobius"/>
    </source>
</evidence>
<evidence type="ECO:0000256" key="2">
    <source>
        <dbReference type="ARBA" id="ARBA00022475"/>
    </source>
</evidence>
<name>A0A8J6NIU7_9CHLR</name>
<keyword evidence="3 6" id="KW-0812">Transmembrane</keyword>
<accession>A0A8J6NIU7</accession>
<feature type="transmembrane region" description="Helical" evidence="6">
    <location>
        <begin position="73"/>
        <end position="91"/>
    </location>
</feature>
<dbReference type="Gene3D" id="3.30.70.120">
    <property type="match status" value="1"/>
</dbReference>
<dbReference type="InterPro" id="IPR051461">
    <property type="entry name" value="UPF0750_membrane"/>
</dbReference>
<organism evidence="8 9">
    <name type="scientific">Candidatus Desulfolinea nitratireducens</name>
    <dbReference type="NCBI Taxonomy" id="2841698"/>
    <lineage>
        <taxon>Bacteria</taxon>
        <taxon>Bacillati</taxon>
        <taxon>Chloroflexota</taxon>
        <taxon>Anaerolineae</taxon>
        <taxon>Anaerolineales</taxon>
        <taxon>Anaerolineales incertae sedis</taxon>
        <taxon>Candidatus Desulfolinea</taxon>
    </lineage>
</organism>
<evidence type="ECO:0000256" key="3">
    <source>
        <dbReference type="ARBA" id="ARBA00022692"/>
    </source>
</evidence>
<keyword evidence="5 6" id="KW-0472">Membrane</keyword>
<dbReference type="GO" id="GO:0005886">
    <property type="term" value="C:plasma membrane"/>
    <property type="evidence" value="ECO:0007669"/>
    <property type="project" value="UniProtKB-SubCell"/>
</dbReference>
<evidence type="ECO:0000259" key="7">
    <source>
        <dbReference type="Pfam" id="PF10035"/>
    </source>
</evidence>
<dbReference type="Pfam" id="PF10035">
    <property type="entry name" value="DUF2179"/>
    <property type="match status" value="1"/>
</dbReference>
<evidence type="ECO:0000313" key="8">
    <source>
        <dbReference type="EMBL" id="MBC8335150.1"/>
    </source>
</evidence>
<evidence type="ECO:0000256" key="5">
    <source>
        <dbReference type="ARBA" id="ARBA00023136"/>
    </source>
</evidence>
<feature type="domain" description="DUF2179" evidence="7">
    <location>
        <begin position="282"/>
        <end position="336"/>
    </location>
</feature>
<dbReference type="AlphaFoldDB" id="A0A8J6NIU7"/>
<sequence length="345" mass="39203">MKEENNTPDHSHEPVWTYRGYELHAGEFNTAMVHLFRAEVNRTNVWRQRLDATTNWAVISTGAVISLAFTQSISHIVVLMNLLLVTVFLIIEARRYRYYELWSSRVRMMETDFFAAMLVPPFKPSSDWAEGMAESLLHPVFPISELEALGRRLRRNYLWIYLIVGTAWLAKLSLFPKPIHSVAEIFQNAGAGGLNGQLIILIVSIFYVLMFLLTFLTVGLRRASGEVHVRYGFGEFDLEKSFSKSKGRAWFKNPRRRQQLLTLIITGKPDEVSERIMEDMHRGATEISGRGAFTHEKRAVLMVALTITEVPQLKALVADVAPQAFVVVIPAKSVFGSGFMPLEDE</sequence>
<dbReference type="EMBL" id="JACNJN010000092">
    <property type="protein sequence ID" value="MBC8335150.1"/>
    <property type="molecule type" value="Genomic_DNA"/>
</dbReference>
<comment type="subcellular location">
    <subcellularLocation>
        <location evidence="1">Cell membrane</location>
        <topology evidence="1">Multi-pass membrane protein</topology>
    </subcellularLocation>
</comment>
<dbReference type="InterPro" id="IPR015867">
    <property type="entry name" value="N-reg_PII/ATP_PRibTrfase_C"/>
</dbReference>
<dbReference type="PANTHER" id="PTHR33545">
    <property type="entry name" value="UPF0750 MEMBRANE PROTEIN YITT-RELATED"/>
    <property type="match status" value="1"/>
</dbReference>
<dbReference type="Proteomes" id="UP000614469">
    <property type="component" value="Unassembled WGS sequence"/>
</dbReference>
<dbReference type="InterPro" id="IPR014470">
    <property type="entry name" value="UCP01500"/>
</dbReference>
<protein>
    <submittedName>
        <fullName evidence="8">DUF2270 domain-containing protein</fullName>
    </submittedName>
</protein>